<sequence>MDDKEFDISNKILDLITLEATNIDSEGLEKWYKTPFSVKTLNLVKEINDYLINTELYKICTEGFNIDDYKDLSSKQLFYEMMYAFHKAPIWKIAYAAITSTLPAVYQKILSESKCNE</sequence>
<evidence type="ECO:0000313" key="2">
    <source>
        <dbReference type="Proteomes" id="UP001056693"/>
    </source>
</evidence>
<dbReference type="Proteomes" id="UP001056693">
    <property type="component" value="Unassembled WGS sequence"/>
</dbReference>
<name>A0ABT0NG94_9FIRM</name>
<dbReference type="RefSeq" id="WP_249376256.1">
    <property type="nucleotide sequence ID" value="NZ_SNUZ01000007.1"/>
</dbReference>
<accession>A0ABT0NG94</accession>
<keyword evidence="2" id="KW-1185">Reference proteome</keyword>
<reference evidence="1 2" key="1">
    <citation type="submission" date="2019-03" db="EMBL/GenBank/DDBJ databases">
        <authorList>
            <person name="Molinero N."/>
            <person name="Sanchez B."/>
            <person name="Walker A."/>
            <person name="Duncan S."/>
            <person name="Delgado S."/>
            <person name="Margolles A."/>
        </authorList>
    </citation>
    <scope>NUCLEOTIDE SEQUENCE [LARGE SCALE GENOMIC DNA]</scope>
    <source>
        <strain evidence="1 2">IPLA60002</strain>
    </source>
</reference>
<protein>
    <submittedName>
        <fullName evidence="1">Uncharacterized protein</fullName>
    </submittedName>
</protein>
<gene>
    <name evidence="1" type="ORF">E2N93_04440</name>
</gene>
<organism evidence="1 2">
    <name type="scientific">Ruminococcus bromii</name>
    <dbReference type="NCBI Taxonomy" id="40518"/>
    <lineage>
        <taxon>Bacteria</taxon>
        <taxon>Bacillati</taxon>
        <taxon>Bacillota</taxon>
        <taxon>Clostridia</taxon>
        <taxon>Eubacteriales</taxon>
        <taxon>Oscillospiraceae</taxon>
        <taxon>Ruminococcus</taxon>
    </lineage>
</organism>
<evidence type="ECO:0000313" key="1">
    <source>
        <dbReference type="EMBL" id="MCL3787273.1"/>
    </source>
</evidence>
<proteinExistence type="predicted"/>
<dbReference type="EMBL" id="SNUZ01000007">
    <property type="protein sequence ID" value="MCL3787273.1"/>
    <property type="molecule type" value="Genomic_DNA"/>
</dbReference>
<comment type="caution">
    <text evidence="1">The sequence shown here is derived from an EMBL/GenBank/DDBJ whole genome shotgun (WGS) entry which is preliminary data.</text>
</comment>